<evidence type="ECO:0000256" key="3">
    <source>
        <dbReference type="ARBA" id="ARBA00004632"/>
    </source>
</evidence>
<comment type="catalytic activity">
    <reaction evidence="26">
        <text>tetradecanoyl-CoA + H2O = tetradecanoate + CoA + H(+)</text>
        <dbReference type="Rhea" id="RHEA:40119"/>
        <dbReference type="ChEBI" id="CHEBI:15377"/>
        <dbReference type="ChEBI" id="CHEBI:15378"/>
        <dbReference type="ChEBI" id="CHEBI:30807"/>
        <dbReference type="ChEBI" id="CHEBI:57287"/>
        <dbReference type="ChEBI" id="CHEBI:57385"/>
    </reaction>
    <physiologicalReaction direction="left-to-right" evidence="26">
        <dbReference type="Rhea" id="RHEA:40120"/>
    </physiologicalReaction>
</comment>
<evidence type="ECO:0000256" key="23">
    <source>
        <dbReference type="ARBA" id="ARBA00047734"/>
    </source>
</evidence>
<evidence type="ECO:0000256" key="18">
    <source>
        <dbReference type="ARBA" id="ARBA00038456"/>
    </source>
</evidence>
<evidence type="ECO:0000256" key="14">
    <source>
        <dbReference type="ARBA" id="ARBA00023136"/>
    </source>
</evidence>
<dbReference type="GO" id="GO:0005758">
    <property type="term" value="C:mitochondrial intermembrane space"/>
    <property type="evidence" value="ECO:0007669"/>
    <property type="project" value="UniProtKB-SubCell"/>
</dbReference>
<dbReference type="InterPro" id="IPR029069">
    <property type="entry name" value="HotDog_dom_sf"/>
</dbReference>
<evidence type="ECO:0000256" key="16">
    <source>
        <dbReference type="ARBA" id="ARBA00035852"/>
    </source>
</evidence>
<keyword evidence="10" id="KW-0276">Fatty acid metabolism</keyword>
<evidence type="ECO:0000256" key="2">
    <source>
        <dbReference type="ARBA" id="ARBA00004569"/>
    </source>
</evidence>
<accession>A0A8J2SRI4</accession>
<evidence type="ECO:0000256" key="21">
    <source>
        <dbReference type="ARBA" id="ARBA00043210"/>
    </source>
</evidence>
<evidence type="ECO:0000256" key="10">
    <source>
        <dbReference type="ARBA" id="ARBA00022832"/>
    </source>
</evidence>
<evidence type="ECO:0000256" key="9">
    <source>
        <dbReference type="ARBA" id="ARBA00022801"/>
    </source>
</evidence>
<keyword evidence="14" id="KW-0472">Membrane</keyword>
<keyword evidence="12" id="KW-0443">Lipid metabolism</keyword>
<keyword evidence="29" id="KW-1185">Reference proteome</keyword>
<evidence type="ECO:0000256" key="24">
    <source>
        <dbReference type="ARBA" id="ARBA00047969"/>
    </source>
</evidence>
<dbReference type="OrthoDB" id="506431at2759"/>
<comment type="catalytic activity">
    <reaction evidence="25">
        <text>dodecanoyl-CoA + H2O = dodecanoate + CoA + H(+)</text>
        <dbReference type="Rhea" id="RHEA:30135"/>
        <dbReference type="ChEBI" id="CHEBI:15377"/>
        <dbReference type="ChEBI" id="CHEBI:15378"/>
        <dbReference type="ChEBI" id="CHEBI:18262"/>
        <dbReference type="ChEBI" id="CHEBI:57287"/>
        <dbReference type="ChEBI" id="CHEBI:57375"/>
    </reaction>
    <physiologicalReaction direction="left-to-right" evidence="25">
        <dbReference type="Rhea" id="RHEA:30136"/>
    </physiologicalReaction>
</comment>
<comment type="catalytic activity">
    <reaction evidence="23">
        <text>hexadecanoyl-CoA + H2O = hexadecanoate + CoA + H(+)</text>
        <dbReference type="Rhea" id="RHEA:16645"/>
        <dbReference type="ChEBI" id="CHEBI:7896"/>
        <dbReference type="ChEBI" id="CHEBI:15377"/>
        <dbReference type="ChEBI" id="CHEBI:15378"/>
        <dbReference type="ChEBI" id="CHEBI:57287"/>
        <dbReference type="ChEBI" id="CHEBI:57379"/>
        <dbReference type="EC" id="3.1.2.2"/>
    </reaction>
    <physiologicalReaction direction="left-to-right" evidence="23">
        <dbReference type="Rhea" id="RHEA:16646"/>
    </physiologicalReaction>
</comment>
<dbReference type="Proteomes" id="UP000789595">
    <property type="component" value="Unassembled WGS sequence"/>
</dbReference>
<keyword evidence="11" id="KW-0809">Transit peptide</keyword>
<evidence type="ECO:0000256" key="11">
    <source>
        <dbReference type="ARBA" id="ARBA00022946"/>
    </source>
</evidence>
<proteinExistence type="inferred from homology"/>
<comment type="similarity">
    <text evidence="18">Belongs to the THEM4/THEM5 thioesterase family.</text>
</comment>
<reference evidence="28" key="1">
    <citation type="submission" date="2021-11" db="EMBL/GenBank/DDBJ databases">
        <authorList>
            <consortium name="Genoscope - CEA"/>
            <person name="William W."/>
        </authorList>
    </citation>
    <scope>NUCLEOTIDE SEQUENCE</scope>
</reference>
<name>A0A8J2SRI4_9STRA</name>
<dbReference type="PANTHER" id="PTHR12418">
    <property type="entry name" value="ACYL-COENZYME A THIOESTERASE THEM4"/>
    <property type="match status" value="1"/>
</dbReference>
<comment type="subcellular location">
    <subcellularLocation>
        <location evidence="3">Cell projection</location>
        <location evidence="3">Ruffle membrane</location>
    </subcellularLocation>
    <subcellularLocation>
        <location evidence="1">Cytoplasm</location>
    </subcellularLocation>
    <subcellularLocation>
        <location evidence="4">Mitochondrion inner membrane</location>
        <topology evidence="4">Peripheral membrane protein</topology>
    </subcellularLocation>
    <subcellularLocation>
        <location evidence="2">Mitochondrion intermembrane space</location>
    </subcellularLocation>
</comment>
<keyword evidence="5" id="KW-1003">Cell membrane</keyword>
<gene>
    <name evidence="28" type="ORF">PECAL_3P15590</name>
</gene>
<evidence type="ECO:0000256" key="25">
    <source>
        <dbReference type="ARBA" id="ARBA00048074"/>
    </source>
</evidence>
<sequence>MDTITLNVPTLPCVGLAAAAGLLACKLIAPRRRADETERGPLPAWLDELEDDESYERVRLPEWDNGTEWRRKNGFKGSDYVHDACAAVHVPRYYLRGVSGGVGSKLVGAAHFGPGAESHRGLCHGGTMCSLMDDVVGWTGFCATGVCKPWSGFTVQINTALKKPVDVGSWLRIEGEIVKIDGRKVSVKARLLDVDGDVHCEAEGLVVLKKKS</sequence>
<evidence type="ECO:0000256" key="26">
    <source>
        <dbReference type="ARBA" id="ARBA00048180"/>
    </source>
</evidence>
<protein>
    <recommendedName>
        <fullName evidence="20">Acyl-coenzyme A thioesterase THEM4</fullName>
        <ecNumber evidence="19">3.1.2.2</ecNumber>
    </recommendedName>
    <alternativeName>
        <fullName evidence="21">Thioesterase superfamily member 4</fullName>
    </alternativeName>
</protein>
<dbReference type="EC" id="3.1.2.2" evidence="19"/>
<dbReference type="Gene3D" id="3.10.129.10">
    <property type="entry name" value="Hotdog Thioesterase"/>
    <property type="match status" value="1"/>
</dbReference>
<comment type="catalytic activity">
    <reaction evidence="16">
        <text>(5Z,8Z,11Z,14Z)-eicosatetraenoyl-CoA + H2O = (5Z,8Z,11Z,14Z)-eicosatetraenoate + CoA + H(+)</text>
        <dbReference type="Rhea" id="RHEA:40151"/>
        <dbReference type="ChEBI" id="CHEBI:15377"/>
        <dbReference type="ChEBI" id="CHEBI:15378"/>
        <dbReference type="ChEBI" id="CHEBI:32395"/>
        <dbReference type="ChEBI" id="CHEBI:57287"/>
        <dbReference type="ChEBI" id="CHEBI:57368"/>
    </reaction>
    <physiologicalReaction direction="left-to-right" evidence="16">
        <dbReference type="Rhea" id="RHEA:40152"/>
    </physiologicalReaction>
</comment>
<evidence type="ECO:0000256" key="17">
    <source>
        <dbReference type="ARBA" id="ARBA00037002"/>
    </source>
</evidence>
<evidence type="ECO:0000256" key="8">
    <source>
        <dbReference type="ARBA" id="ARBA00022792"/>
    </source>
</evidence>
<evidence type="ECO:0000256" key="19">
    <source>
        <dbReference type="ARBA" id="ARBA00038848"/>
    </source>
</evidence>
<evidence type="ECO:0000256" key="15">
    <source>
        <dbReference type="ARBA" id="ARBA00023273"/>
    </source>
</evidence>
<evidence type="ECO:0000256" key="5">
    <source>
        <dbReference type="ARBA" id="ARBA00022475"/>
    </source>
</evidence>
<keyword evidence="9" id="KW-0378">Hydrolase</keyword>
<evidence type="ECO:0000256" key="22">
    <source>
        <dbReference type="ARBA" id="ARBA00047588"/>
    </source>
</evidence>
<evidence type="ECO:0000313" key="29">
    <source>
        <dbReference type="Proteomes" id="UP000789595"/>
    </source>
</evidence>
<dbReference type="InterPro" id="IPR006683">
    <property type="entry name" value="Thioestr_dom"/>
</dbReference>
<dbReference type="AlphaFoldDB" id="A0A8J2SRI4"/>
<dbReference type="CDD" id="cd03443">
    <property type="entry name" value="PaaI_thioesterase"/>
    <property type="match status" value="1"/>
</dbReference>
<dbReference type="PANTHER" id="PTHR12418:SF19">
    <property type="entry name" value="ACYL-COENZYME A THIOESTERASE THEM4"/>
    <property type="match status" value="1"/>
</dbReference>
<comment type="catalytic activity">
    <reaction evidence="22">
        <text>octanoyl-CoA + H2O = octanoate + CoA + H(+)</text>
        <dbReference type="Rhea" id="RHEA:30143"/>
        <dbReference type="ChEBI" id="CHEBI:15377"/>
        <dbReference type="ChEBI" id="CHEBI:15378"/>
        <dbReference type="ChEBI" id="CHEBI:25646"/>
        <dbReference type="ChEBI" id="CHEBI:57287"/>
        <dbReference type="ChEBI" id="CHEBI:57386"/>
    </reaction>
    <physiologicalReaction direction="left-to-right" evidence="22">
        <dbReference type="Rhea" id="RHEA:30144"/>
    </physiologicalReaction>
</comment>
<keyword evidence="13" id="KW-0496">Mitochondrion</keyword>
<evidence type="ECO:0000256" key="4">
    <source>
        <dbReference type="ARBA" id="ARBA00004637"/>
    </source>
</evidence>
<evidence type="ECO:0000259" key="27">
    <source>
        <dbReference type="Pfam" id="PF03061"/>
    </source>
</evidence>
<dbReference type="GO" id="GO:0032587">
    <property type="term" value="C:ruffle membrane"/>
    <property type="evidence" value="ECO:0007669"/>
    <property type="project" value="UniProtKB-SubCell"/>
</dbReference>
<keyword evidence="15" id="KW-0966">Cell projection</keyword>
<evidence type="ECO:0000313" key="28">
    <source>
        <dbReference type="EMBL" id="CAH0371609.1"/>
    </source>
</evidence>
<evidence type="ECO:0000256" key="12">
    <source>
        <dbReference type="ARBA" id="ARBA00023098"/>
    </source>
</evidence>
<feature type="domain" description="Thioesterase" evidence="27">
    <location>
        <begin position="121"/>
        <end position="198"/>
    </location>
</feature>
<evidence type="ECO:0000256" key="1">
    <source>
        <dbReference type="ARBA" id="ARBA00004496"/>
    </source>
</evidence>
<keyword evidence="7" id="KW-0053">Apoptosis</keyword>
<comment type="catalytic activity">
    <reaction evidence="24">
        <text>decanoyl-CoA + H2O = decanoate + CoA + H(+)</text>
        <dbReference type="Rhea" id="RHEA:40059"/>
        <dbReference type="ChEBI" id="CHEBI:15377"/>
        <dbReference type="ChEBI" id="CHEBI:15378"/>
        <dbReference type="ChEBI" id="CHEBI:27689"/>
        <dbReference type="ChEBI" id="CHEBI:57287"/>
        <dbReference type="ChEBI" id="CHEBI:61430"/>
    </reaction>
    <physiologicalReaction direction="left-to-right" evidence="24">
        <dbReference type="Rhea" id="RHEA:40060"/>
    </physiologicalReaction>
</comment>
<comment type="catalytic activity">
    <reaction evidence="17">
        <text>(9Z)-octadecenoyl-CoA + H2O = (9Z)-octadecenoate + CoA + H(+)</text>
        <dbReference type="Rhea" id="RHEA:40139"/>
        <dbReference type="ChEBI" id="CHEBI:15377"/>
        <dbReference type="ChEBI" id="CHEBI:15378"/>
        <dbReference type="ChEBI" id="CHEBI:30823"/>
        <dbReference type="ChEBI" id="CHEBI:57287"/>
        <dbReference type="ChEBI" id="CHEBI:57387"/>
    </reaction>
    <physiologicalReaction direction="left-to-right" evidence="17">
        <dbReference type="Rhea" id="RHEA:40140"/>
    </physiologicalReaction>
</comment>
<keyword evidence="8" id="KW-0999">Mitochondrion inner membrane</keyword>
<dbReference type="GO" id="GO:0006631">
    <property type="term" value="P:fatty acid metabolic process"/>
    <property type="evidence" value="ECO:0007669"/>
    <property type="project" value="UniProtKB-KW"/>
</dbReference>
<evidence type="ECO:0000256" key="13">
    <source>
        <dbReference type="ARBA" id="ARBA00023128"/>
    </source>
</evidence>
<dbReference type="GO" id="GO:0016787">
    <property type="term" value="F:hydrolase activity"/>
    <property type="evidence" value="ECO:0007669"/>
    <property type="project" value="UniProtKB-KW"/>
</dbReference>
<dbReference type="Pfam" id="PF03061">
    <property type="entry name" value="4HBT"/>
    <property type="match status" value="1"/>
</dbReference>
<evidence type="ECO:0000256" key="6">
    <source>
        <dbReference type="ARBA" id="ARBA00022490"/>
    </source>
</evidence>
<evidence type="ECO:0000256" key="20">
    <source>
        <dbReference type="ARBA" id="ARBA00040123"/>
    </source>
</evidence>
<dbReference type="InterPro" id="IPR052365">
    <property type="entry name" value="THEM4/THEM5_acyl-CoA_thioest"/>
</dbReference>
<dbReference type="SUPFAM" id="SSF54637">
    <property type="entry name" value="Thioesterase/thiol ester dehydrase-isomerase"/>
    <property type="match status" value="1"/>
</dbReference>
<dbReference type="GO" id="GO:0005743">
    <property type="term" value="C:mitochondrial inner membrane"/>
    <property type="evidence" value="ECO:0007669"/>
    <property type="project" value="UniProtKB-SubCell"/>
</dbReference>
<organism evidence="28 29">
    <name type="scientific">Pelagomonas calceolata</name>
    <dbReference type="NCBI Taxonomy" id="35677"/>
    <lineage>
        <taxon>Eukaryota</taxon>
        <taxon>Sar</taxon>
        <taxon>Stramenopiles</taxon>
        <taxon>Ochrophyta</taxon>
        <taxon>Pelagophyceae</taxon>
        <taxon>Pelagomonadales</taxon>
        <taxon>Pelagomonadaceae</taxon>
        <taxon>Pelagomonas</taxon>
    </lineage>
</organism>
<dbReference type="EMBL" id="CAKKNE010000003">
    <property type="protein sequence ID" value="CAH0371609.1"/>
    <property type="molecule type" value="Genomic_DNA"/>
</dbReference>
<keyword evidence="6" id="KW-0963">Cytoplasm</keyword>
<comment type="caution">
    <text evidence="28">The sequence shown here is derived from an EMBL/GenBank/DDBJ whole genome shotgun (WGS) entry which is preliminary data.</text>
</comment>
<evidence type="ECO:0000256" key="7">
    <source>
        <dbReference type="ARBA" id="ARBA00022703"/>
    </source>
</evidence>